<dbReference type="EMBL" id="MH485356">
    <property type="protein sequence ID" value="AYO86684.1"/>
    <property type="molecule type" value="mRNA"/>
</dbReference>
<feature type="chain" id="PRO_5018301594" evidence="10">
    <location>
        <begin position="20"/>
        <end position="3432"/>
    </location>
</feature>
<dbReference type="GO" id="GO:0005344">
    <property type="term" value="F:oxygen carrier activity"/>
    <property type="evidence" value="ECO:0007669"/>
    <property type="project" value="UniProtKB-KW"/>
</dbReference>
<dbReference type="Gene3D" id="1.10.1280.10">
    <property type="entry name" value="Di-copper center containing domain from catechol oxidase"/>
    <property type="match status" value="8"/>
</dbReference>
<evidence type="ECO:0000313" key="13">
    <source>
        <dbReference type="EMBL" id="AYO86684.1"/>
    </source>
</evidence>
<feature type="domain" description="Tyrosinase copper-binding" evidence="12">
    <location>
        <begin position="658"/>
        <end position="669"/>
    </location>
</feature>
<feature type="domain" description="Tyrosinase copper-binding" evidence="12">
    <location>
        <begin position="223"/>
        <end position="234"/>
    </location>
</feature>
<accession>A0A3G2VHF1</accession>
<feature type="domain" description="Tyrosinase copper-binding" evidence="12">
    <location>
        <begin position="2729"/>
        <end position="2740"/>
    </location>
</feature>
<keyword evidence="7" id="KW-0186">Copper</keyword>
<keyword evidence="6" id="KW-0883">Thioether bond</keyword>
<evidence type="ECO:0000256" key="4">
    <source>
        <dbReference type="ARBA" id="ARBA00022621"/>
    </source>
</evidence>
<feature type="domain" description="Tyrosinase copper-binding" evidence="11">
    <location>
        <begin position="3002"/>
        <end position="3019"/>
    </location>
</feature>
<feature type="domain" description="Tyrosinase copper-binding" evidence="11">
    <location>
        <begin position="1761"/>
        <end position="1778"/>
    </location>
</feature>
<evidence type="ECO:0000256" key="3">
    <source>
        <dbReference type="ARBA" id="ARBA00022448"/>
    </source>
</evidence>
<feature type="domain" description="Tyrosinase copper-binding" evidence="12">
    <location>
        <begin position="1481"/>
        <end position="1492"/>
    </location>
</feature>
<keyword evidence="8" id="KW-1015">Disulfide bond</keyword>
<name>A0A3G2VHF1_CORAP</name>
<evidence type="ECO:0000259" key="11">
    <source>
        <dbReference type="PROSITE" id="PS00497"/>
    </source>
</evidence>
<evidence type="ECO:0000256" key="9">
    <source>
        <dbReference type="ARBA" id="ARBA00023180"/>
    </source>
</evidence>
<dbReference type="InterPro" id="IPR008922">
    <property type="entry name" value="Di-copper_centre_dom_sf"/>
</dbReference>
<feature type="domain" description="Tyrosinase copper-binding" evidence="12">
    <location>
        <begin position="1905"/>
        <end position="1916"/>
    </location>
</feature>
<keyword evidence="5" id="KW-0479">Metal-binding</keyword>
<reference evidence="13" key="1">
    <citation type="journal article" date="2018" name="Mol. Phylogenet. Evol.">
        <title>Hemocyanin genes as indicators of habitat shifts in Panpulmonata?</title>
        <authorList>
            <person name="Schafer G.G."/>
            <person name="Pedrini-Martha V."/>
            <person name="Schnegg R."/>
            <person name="Dallinger R."/>
            <person name="Jackson D.J."/>
            <person name="Lieb B."/>
        </authorList>
    </citation>
    <scope>NUCLEOTIDE SEQUENCE</scope>
</reference>
<organism evidence="13">
    <name type="scientific">Cornu aspersum</name>
    <name type="common">Brown garden snail</name>
    <name type="synonym">Helix aspersa</name>
    <dbReference type="NCBI Taxonomy" id="6535"/>
    <lineage>
        <taxon>Eukaryota</taxon>
        <taxon>Metazoa</taxon>
        <taxon>Spiralia</taxon>
        <taxon>Lophotrochozoa</taxon>
        <taxon>Mollusca</taxon>
        <taxon>Gastropoda</taxon>
        <taxon>Heterobranchia</taxon>
        <taxon>Euthyneura</taxon>
        <taxon>Panpulmonata</taxon>
        <taxon>Eupulmonata</taxon>
        <taxon>Stylommatophora</taxon>
        <taxon>Helicina</taxon>
        <taxon>Helicoidea</taxon>
        <taxon>Helicidae</taxon>
        <taxon>Cornu</taxon>
        <taxon>Cornu</taxon>
    </lineage>
</organism>
<keyword evidence="10" id="KW-0732">Signal</keyword>
<protein>
    <submittedName>
        <fullName evidence="13">Hemocyanin alphaN</fullName>
    </submittedName>
</protein>
<feature type="domain" description="Tyrosinase copper-binding" evidence="11">
    <location>
        <begin position="513"/>
        <end position="530"/>
    </location>
</feature>
<feature type="domain" description="Tyrosinase copper-binding" evidence="11">
    <location>
        <begin position="1344"/>
        <end position="1361"/>
    </location>
</feature>
<dbReference type="PRINTS" id="PR00092">
    <property type="entry name" value="TYROSINASE"/>
</dbReference>
<evidence type="ECO:0000256" key="8">
    <source>
        <dbReference type="ARBA" id="ARBA00023157"/>
    </source>
</evidence>
<evidence type="ECO:0000256" key="5">
    <source>
        <dbReference type="ARBA" id="ARBA00022723"/>
    </source>
</evidence>
<dbReference type="Pfam" id="PF00264">
    <property type="entry name" value="Tyrosinase"/>
    <property type="match status" value="8"/>
</dbReference>
<dbReference type="Gene3D" id="2.60.40.2570">
    <property type="match status" value="1"/>
</dbReference>
<evidence type="ECO:0000256" key="7">
    <source>
        <dbReference type="ARBA" id="ARBA00023008"/>
    </source>
</evidence>
<dbReference type="SUPFAM" id="SSF48056">
    <property type="entry name" value="Di-copper centre-containing domain"/>
    <property type="match status" value="8"/>
</dbReference>
<feature type="domain" description="Tyrosinase copper-binding" evidence="12">
    <location>
        <begin position="1072"/>
        <end position="1083"/>
    </location>
</feature>
<dbReference type="PROSITE" id="PS00497">
    <property type="entry name" value="TYROSINASE_1"/>
    <property type="match status" value="8"/>
</dbReference>
<dbReference type="InterPro" id="IPR050316">
    <property type="entry name" value="Tyrosinase/Hemocyanin"/>
</dbReference>
<keyword evidence="3" id="KW-0813">Transport</keyword>
<comment type="similarity">
    <text evidence="2">Belongs to the tyrosinase family. Hemocyanin subfamily.</text>
</comment>
<comment type="function">
    <text evidence="1">Hemocyanins are copper-containing oxygen carriers occurring freely dissolved in the hemolymph of many mollusks and arthropods.</text>
</comment>
<evidence type="ECO:0000256" key="10">
    <source>
        <dbReference type="SAM" id="SignalP"/>
    </source>
</evidence>
<sequence length="3432" mass="391725">MSQLWFLISLGLLVWVCQATLIRKNVDHLSQQDVLNLQKALRDVFDDSSSKGFDALAAYHGYPPQCKDGDRDVACCVHGDLNFPTWHRLYTVQIEQALAEKGLSIGLPYWDWTPQLYKLPDLVSNRVFLDSAGGKTRKNAWYQGNIHVGAKTYKTARAVDKRLYQNVSGDEHTDLFEHVLHAFEYSSYCQFEVQFEVAHSTIHSLVGGRFPYSVSSLDYTAYDPLFYLHHSNVDRLFAIYQEVQRIRGIESGSANSPICDVKTFYRPLEPFSRTSNPFSLTKTYNSPDKAKDYSVFGYEYESLELNGLSPAQIVELVKQRQSHDRAFAAFSLHNIGVSADIKVRVCLDIDDEHEEDDRCLHAGDFFVLGGATEMDWTFPRPFFFEITHTVEQLHLPLQGNYHVEADIVAVNGTQLPSSLLVHPYVSFRPAAGSHDEPIDHNLPGHEHEFHENVVVRKNVDRLTIEEVVQLREALQEFQNDKSVEGYQAIAEFHGDPGKCPNPTAKDRHACCIHGLPTFPHWHRLIVTQVEDSLRRRGAPLGLPYWDFTRPDTHVPQLANDETYFNPHIGQNVHNPFHDVEIAFLGNDVRTERDISESLAQTPAWGEHTELFNAFLLALEQDNFCKFAVQFEVAHNLIHGLVGGNTSHGLSTLSYSAFDPIFYIYHSNIDRIWAIWTALQQLRGKPYKAHCAQSYVHTPLKPFAFKPPYNNDAKTFAHSTATNIYDYEKELAYTFDSLEFGGMSVPELDNYINTNIKNKNRVFVGIQLHGIQTSGLAHIYIEAPGKDKFEAGRFAILGGPTEMPWRYDRLYKHEITNALETLQLHWAQPYNVNIEIARFDGTPIDAHQFGHVEVLYLPGKQTKKSADVEVHVRKEVSQLTGEEILDLRHALANLEVDKSIGGYQTLGRYHGASKWCPSPSAEVKKVCCPHGMAIFPHWHRLLVVQFENALTNHGYHGAVPYWDWTQPLDSLPALVTAETYTDPGSNKDVANPFYSAHIDDANQDTERSPKPELFLKPKYGDYTAIAKQVLLAFEQEDFCDFEVQFEIAHNFIHTLVGGSKPYSMASLAYTAYDPLFFLHHSNTDRLWAIWQALQKNRGKSHNSANCATGLLRKPLAPFSLDSDVNPDPVTKAHSQPHQVFDYKQSFHYEYDNLEFNGLTIPQLERLIQHNKGEDRVFAGFLLHGIQHSALLRFNICKTEDHCEDEGGEFYILGDPHEIPWSYNRLFKYEITEQLKSLGLHYDDSYTIHYTLLDVDGADLGQRYSQPTVIHEVGTSHLYGQEYRPVVAAASQVRRNLESLSEGEIESLRAAFLAIQNDHSYEGIASYHGKPGLCEHQGRKVACCVHGNPTFPSWHRLYVELVEHALLSHGSSVAVPYWDWISPIKKLPKLISKSTYYNSRQQRFDPNPFFSGRIAGENAVTTRDPQPELFNNDYFLEQALFALEQDHYCDFEIQFEILHNALHSWLGGHAFYSMASLDYAAFDPVFFLHHANTDRIWAVWQELQRYRGLQYNEADCAINLMRKPLEPFNRVTNTDEVTRKNSRPVDTFDYRNNLHYEYDTLEFNHLSIPQLEELIQSRKRNGRVFAGFLIHNIGLSADVDVYVCVSVGKYGEQDCDHKAATFSVLGGETEMPFEFNRLYKQDITRTVRELGLKLDYAANFHLLVEIKAPNGSQLDPHILPDPSIIYIPGTDEEQDQLGATTTYLVRKNVESLNPLEGYHLADALIALKKDTSADGFQSIATFHAIPPLCPSPTASLRYACCIHGGTSFLQWHRLYTVQFEDALKRHGSPIGVPYWDWTRFSTELPRTFTFTNYSDPFTNVWTLNPFYKGRVEFEHVDTERDVQEDKLFKSGPHGWDTWLYTQVLFALEQEDFCDFEVQLEIAHNAIHSWIGGSKEHSLAHLHYASYDPAFFIHHSNTDRLFAVWQKLQQYRGHDPNSANCALEQLREPLKPFSFGPPYNLNKVTQEYSRPQDTFAYKEHFHYKYDALEFVGMNIPTLDAYIKERQEHDRVFAGFLLKGIGQSATVEFEICSDATGDCFDGGEFSILGGSAEMPWQFNRLYKYEITDQLESHHVHYDDEYHLTVHLKSINGTELDSHLVHEPTVIYVPAKHDVTLKKVTVNHIRRNLDDVEDRDTQSIQTALRKLLADTGPDGWASLASFHGAPARCPDPDHPTVACCQHGMFTFLHWHRLFTLQVEQAIQKHGSSIAIPYWDWTQPLKKLPDIFTRVNYYDAWSDQVLENPFAHGSIPSEKAQTVRDVQPELFETTEDGKHSTLFPLLLEALEQTSYCDFAVQFEVLHNAIHYLVGGHQKYSLSSLEYSAYDPIFFIHHSFSDKLWVVWQELQQRRHLPYHTADCAVNAMSEPMKPFSFETFNTNKFTREHSVPNTVFDHENLGYTYDNLNVGGYSLDQLEELIHDNQQHARVFAGFLLHGIKTSGSVKIKLCQGDKCTSAGQFNLLGGPLESPWAYNRLYKRDITQYLAALNLHPEDVFDPTLQVHLEVEVRDVQDHVLEAQNVLPQPTIIFDPPHEGAEDVSSTSIAGIGVRKDVSTLSTSEIYNIRSALRQVKDDAGANGFLNIASFHGKPARCEHDHHPVACCVHGSPKFPHWHRLYVKQWEDALTAHGAKIGIPYWDWTYAFKKLPSLVTAEVDNPFHHGVTHDGHVTTRAPRSLLFNDPEFGDESFFYRQVLLAFEQTDYCDFEVQFEITHNAIHSWVGGQSPYGLSTLEYTAYDPLFLLHHSNVDRQFAIWQALQKHRGLPYNTANCAIQELRRPLRPFSDKENVNPTTRANSRAIDAFSSDRLHYQYDNLDFHGHSIVELEEILQHRQEEDRVFAEFLLHGLKTSADVTFDLCDERNHCEFAGTFAILGGDLEMDWEFDRLFKYDVTNVFNKLHLQPDSAYHFVDHITAVNGTELDSNLIRPPSVHFVPGVKKPHGVAAASGPASGVLVRKNINQLSQDEAVSLRDALYQLQQDQGLGGFEAIAGFHGAPFLCPEHGAEKYACCVHGMPSFPHFHRLFTVQFEQSLKQHGSTTGIPYWDWTSPGNELPLFLADTDSDNPFSGYTISFAGQRTSRNPLEALFSTNTSAGTSLLYQLTLDALEEDDYCQFEIMLEFFHNRIHFLIGGSETYSMSTLDYSAFDPIFMIVHSGMDRLWVLWQELQKLRRKPFVAIECGEKSLHEPLHPFDYDINTISLTRENAVPDSIFDHHHLQYDYDTTEISGHDAAEVLEIIRRRHSETRVYLGGAAQGYGESYRTETWVLNDAGEKFSVGTNFLLGSAKEMPWSNEILWKFDITNAVRQAGVSTDKNIKFHFIAETYNGTLHHDQVAYGIFVIREAYTDYLTLNIPVGGNLPLPSKLVVPKKTHVRFLPVSEDYNVPIENLVSYTNYNKCSLPPFAFDSYAVNVVHALQPGDYYFTSFSKEHCTKGNKIYIHVQDH</sequence>
<feature type="domain" description="Tyrosinase copper-binding" evidence="11">
    <location>
        <begin position="929"/>
        <end position="946"/>
    </location>
</feature>
<dbReference type="PROSITE" id="PS00498">
    <property type="entry name" value="TYROSINASE_2"/>
    <property type="match status" value="8"/>
</dbReference>
<feature type="domain" description="Tyrosinase copper-binding" evidence="12">
    <location>
        <begin position="3136"/>
        <end position="3147"/>
    </location>
</feature>
<feature type="domain" description="Tyrosinase copper-binding" evidence="11">
    <location>
        <begin position="2177"/>
        <end position="2194"/>
    </location>
</feature>
<keyword evidence="4" id="KW-0561">Oxygen transport</keyword>
<dbReference type="GO" id="GO:0046872">
    <property type="term" value="F:metal ion binding"/>
    <property type="evidence" value="ECO:0007669"/>
    <property type="project" value="UniProtKB-KW"/>
</dbReference>
<evidence type="ECO:0000256" key="6">
    <source>
        <dbReference type="ARBA" id="ARBA00022784"/>
    </source>
</evidence>
<dbReference type="InterPro" id="IPR028999">
    <property type="entry name" value="Beta-sandwich_Haemocyanin"/>
</dbReference>
<feature type="domain" description="Tyrosinase copper-binding" evidence="12">
    <location>
        <begin position="2320"/>
        <end position="2331"/>
    </location>
</feature>
<evidence type="ECO:0000259" key="12">
    <source>
        <dbReference type="PROSITE" id="PS00498"/>
    </source>
</evidence>
<dbReference type="PANTHER" id="PTHR11474:SF76">
    <property type="entry name" value="SHKT DOMAIN-CONTAINING PROTEIN"/>
    <property type="match status" value="1"/>
</dbReference>
<keyword evidence="9" id="KW-0325">Glycoprotein</keyword>
<reference evidence="13" key="2">
    <citation type="submission" date="2018-06" db="EMBL/GenBank/DDBJ databases">
        <authorList>
            <person name="Schaefer G."/>
        </authorList>
    </citation>
    <scope>NUCLEOTIDE SEQUENCE</scope>
</reference>
<dbReference type="Pfam" id="PF14830">
    <property type="entry name" value="Haemocyan_bet_s"/>
    <property type="match status" value="8"/>
</dbReference>
<evidence type="ECO:0000256" key="1">
    <source>
        <dbReference type="ARBA" id="ARBA00002958"/>
    </source>
</evidence>
<dbReference type="Gene3D" id="2.60.310.10">
    <property type="entry name" value="Haemocyanin C-terminal domain"/>
    <property type="match status" value="8"/>
</dbReference>
<dbReference type="PANTHER" id="PTHR11474">
    <property type="entry name" value="TYROSINASE FAMILY MEMBER"/>
    <property type="match status" value="1"/>
</dbReference>
<evidence type="ECO:0000256" key="2">
    <source>
        <dbReference type="ARBA" id="ARBA00009470"/>
    </source>
</evidence>
<dbReference type="InterPro" id="IPR036848">
    <property type="entry name" value="Haemocyanin_C_sf"/>
</dbReference>
<dbReference type="SUPFAM" id="SSF81277">
    <property type="entry name" value="C-terminal domain of mollusc hemocyanin"/>
    <property type="match status" value="8"/>
</dbReference>
<proteinExistence type="evidence at transcript level"/>
<feature type="signal peptide" evidence="10">
    <location>
        <begin position="1"/>
        <end position="19"/>
    </location>
</feature>
<dbReference type="GO" id="GO:0016491">
    <property type="term" value="F:oxidoreductase activity"/>
    <property type="evidence" value="ECO:0007669"/>
    <property type="project" value="InterPro"/>
</dbReference>
<dbReference type="InterPro" id="IPR002227">
    <property type="entry name" value="Tyrosinase_Cu-bd"/>
</dbReference>
<feature type="domain" description="Tyrosinase copper-binding" evidence="11">
    <location>
        <begin position="2597"/>
        <end position="2614"/>
    </location>
</feature>
<feature type="domain" description="Tyrosinase copper-binding" evidence="11">
    <location>
        <begin position="78"/>
        <end position="95"/>
    </location>
</feature>